<feature type="region of interest" description="Disordered" evidence="1">
    <location>
        <begin position="117"/>
        <end position="136"/>
    </location>
</feature>
<dbReference type="EMBL" id="BGZK01001617">
    <property type="protein sequence ID" value="GBP83362.1"/>
    <property type="molecule type" value="Genomic_DNA"/>
</dbReference>
<evidence type="ECO:0000313" key="3">
    <source>
        <dbReference type="Proteomes" id="UP000299102"/>
    </source>
</evidence>
<comment type="caution">
    <text evidence="2">The sequence shown here is derived from an EMBL/GenBank/DDBJ whole genome shotgun (WGS) entry which is preliminary data.</text>
</comment>
<name>A0A4C1Z7S1_EUMVA</name>
<sequence>MWKCHKQVTVVKHNTKEQCGGRGNLGARAPQLRASHLPPPYCHPLSTDVLRRMPRLCLRVPQSLKVASCARCLEIHTSQPEITLFEIMSLQWGDQNLRCLLIHLTCRWRVNPIGGGEPSEDRWSPPLIDTPDPRGVTRASLASREGAGYLMEEDRGIAFVSRGIGFVLDHERIDRLVFKSHQIKTVRSVHHAGDDGRQKPPILEIGDRTLNTSAASTSSIGGRNDFGGRQSRSVKNRI</sequence>
<keyword evidence="3" id="KW-1185">Reference proteome</keyword>
<organism evidence="2 3">
    <name type="scientific">Eumeta variegata</name>
    <name type="common">Bagworm moth</name>
    <name type="synonym">Eumeta japonica</name>
    <dbReference type="NCBI Taxonomy" id="151549"/>
    <lineage>
        <taxon>Eukaryota</taxon>
        <taxon>Metazoa</taxon>
        <taxon>Ecdysozoa</taxon>
        <taxon>Arthropoda</taxon>
        <taxon>Hexapoda</taxon>
        <taxon>Insecta</taxon>
        <taxon>Pterygota</taxon>
        <taxon>Neoptera</taxon>
        <taxon>Endopterygota</taxon>
        <taxon>Lepidoptera</taxon>
        <taxon>Glossata</taxon>
        <taxon>Ditrysia</taxon>
        <taxon>Tineoidea</taxon>
        <taxon>Psychidae</taxon>
        <taxon>Oiketicinae</taxon>
        <taxon>Eumeta</taxon>
    </lineage>
</organism>
<gene>
    <name evidence="2" type="ORF">EVAR_52979_1</name>
</gene>
<accession>A0A4C1Z7S1</accession>
<dbReference type="AlphaFoldDB" id="A0A4C1Z7S1"/>
<dbReference type="Proteomes" id="UP000299102">
    <property type="component" value="Unassembled WGS sequence"/>
</dbReference>
<evidence type="ECO:0000313" key="2">
    <source>
        <dbReference type="EMBL" id="GBP83362.1"/>
    </source>
</evidence>
<protein>
    <submittedName>
        <fullName evidence="2">Uncharacterized protein</fullName>
    </submittedName>
</protein>
<reference evidence="2 3" key="1">
    <citation type="journal article" date="2019" name="Commun. Biol.">
        <title>The bagworm genome reveals a unique fibroin gene that provides high tensile strength.</title>
        <authorList>
            <person name="Kono N."/>
            <person name="Nakamura H."/>
            <person name="Ohtoshi R."/>
            <person name="Tomita M."/>
            <person name="Numata K."/>
            <person name="Arakawa K."/>
        </authorList>
    </citation>
    <scope>NUCLEOTIDE SEQUENCE [LARGE SCALE GENOMIC DNA]</scope>
</reference>
<proteinExistence type="predicted"/>
<feature type="region of interest" description="Disordered" evidence="1">
    <location>
        <begin position="213"/>
        <end position="238"/>
    </location>
</feature>
<evidence type="ECO:0000256" key="1">
    <source>
        <dbReference type="SAM" id="MobiDB-lite"/>
    </source>
</evidence>